<keyword evidence="5" id="KW-1185">Reference proteome</keyword>
<dbReference type="Proteomes" id="UP000261560">
    <property type="component" value="Unplaced"/>
</dbReference>
<dbReference type="Gene3D" id="3.30.710.10">
    <property type="entry name" value="Potassium Channel Kv1.1, Chain A"/>
    <property type="match status" value="1"/>
</dbReference>
<sequence>MASQWKIPSNTKNKSTTMSDTTSYELSRVVESMNSLRKEGAFCDVTLVVQGKRFLVHKVILAAASQFFRLLFSTNMMESGKDEVELREISSDIVQLVIGFIYTAQVSVNNGNMEALLYAADYFHINPMKNVCVDFIKRQITTTNCLYIAVLAERTNCPGLKTRAESVVRRNFATVCRTKRFLQLDVTTLTHLLRQEKLDVFGEEEIYKVALHWLKHDLSSRKQHKVEVLSCVRFPLISKSFLLKTVQAEPLLLDSLECVKMLLEGFRYHFLGPQDRLNLGAISRPRQLNSNRIAVFKTSWLSSCCFFNPKDNSWTEVRCSFEPRQGGVAVFWDREVYILGGSSCSGPTMHMDCYNINLDFCYSKLRMLSPRSNLAACSSRGKIYTSGGATQSDEGLTALDLFESYDIRSESWQVETSMLTPRCQHGSVEADGLIYVCGGRLSDGRVLDNCEVYNPSTKEWTRMCAMREARKGHGLVVVGNRIFAVGGSGPQGGLRSVEYFEIGSSTWRRATPMPRAVHTVKCAAVGDVIYVLAESCMSTRLRNVLEYQVKVDRWELNPKAKHLPHEDFLICAVRK</sequence>
<dbReference type="InterPro" id="IPR015915">
    <property type="entry name" value="Kelch-typ_b-propeller"/>
</dbReference>
<dbReference type="GeneTree" id="ENSGT00940000155602"/>
<dbReference type="InterPro" id="IPR011705">
    <property type="entry name" value="BACK"/>
</dbReference>
<protein>
    <submittedName>
        <fullName evidence="4">Kelch-like family member 7</fullName>
    </submittedName>
</protein>
<dbReference type="AlphaFoldDB" id="A0A3B3BVD1"/>
<dbReference type="PANTHER" id="PTHR45632">
    <property type="entry name" value="LD33804P"/>
    <property type="match status" value="1"/>
</dbReference>
<evidence type="ECO:0000256" key="1">
    <source>
        <dbReference type="ARBA" id="ARBA00022441"/>
    </source>
</evidence>
<keyword evidence="1" id="KW-0880">Kelch repeat</keyword>
<evidence type="ECO:0000256" key="2">
    <source>
        <dbReference type="ARBA" id="ARBA00022737"/>
    </source>
</evidence>
<keyword evidence="2" id="KW-0677">Repeat</keyword>
<dbReference type="PIRSF" id="PIRSF037037">
    <property type="entry name" value="Kelch-like_protein_gigaxonin"/>
    <property type="match status" value="1"/>
</dbReference>
<dbReference type="SUPFAM" id="SSF54695">
    <property type="entry name" value="POZ domain"/>
    <property type="match status" value="1"/>
</dbReference>
<dbReference type="GeneID" id="112159508"/>
<dbReference type="OrthoDB" id="19132at2759"/>
<dbReference type="PANTHER" id="PTHR45632:SF5">
    <property type="entry name" value="KELCH-LIKE PROTEIN 22"/>
    <property type="match status" value="1"/>
</dbReference>
<dbReference type="SUPFAM" id="SSF117281">
    <property type="entry name" value="Kelch motif"/>
    <property type="match status" value="1"/>
</dbReference>
<organism evidence="4 5">
    <name type="scientific">Oryzias melastigma</name>
    <name type="common">Marine medaka</name>
    <dbReference type="NCBI Taxonomy" id="30732"/>
    <lineage>
        <taxon>Eukaryota</taxon>
        <taxon>Metazoa</taxon>
        <taxon>Chordata</taxon>
        <taxon>Craniata</taxon>
        <taxon>Vertebrata</taxon>
        <taxon>Euteleostomi</taxon>
        <taxon>Actinopterygii</taxon>
        <taxon>Neopterygii</taxon>
        <taxon>Teleostei</taxon>
        <taxon>Neoteleostei</taxon>
        <taxon>Acanthomorphata</taxon>
        <taxon>Ovalentaria</taxon>
        <taxon>Atherinomorphae</taxon>
        <taxon>Beloniformes</taxon>
        <taxon>Adrianichthyidae</taxon>
        <taxon>Oryziinae</taxon>
        <taxon>Oryzias</taxon>
    </lineage>
</organism>
<dbReference type="InterPro" id="IPR017096">
    <property type="entry name" value="BTB-kelch_protein"/>
</dbReference>
<accession>A0A3B3BVD1</accession>
<reference evidence="4" key="2">
    <citation type="submission" date="2025-09" db="UniProtKB">
        <authorList>
            <consortium name="Ensembl"/>
        </authorList>
    </citation>
    <scope>IDENTIFICATION</scope>
</reference>
<dbReference type="Ensembl" id="ENSOMET00000001517.1">
    <property type="protein sequence ID" value="ENSOMEP00000008998.1"/>
    <property type="gene ID" value="ENSOMEG00000010186.1"/>
</dbReference>
<dbReference type="Gene3D" id="1.25.40.420">
    <property type="match status" value="1"/>
</dbReference>
<proteinExistence type="predicted"/>
<dbReference type="SMART" id="SM00612">
    <property type="entry name" value="Kelch"/>
    <property type="match status" value="4"/>
</dbReference>
<dbReference type="PROSITE" id="PS50097">
    <property type="entry name" value="BTB"/>
    <property type="match status" value="1"/>
</dbReference>
<evidence type="ECO:0000313" key="5">
    <source>
        <dbReference type="Proteomes" id="UP000261560"/>
    </source>
</evidence>
<evidence type="ECO:0000313" key="4">
    <source>
        <dbReference type="Ensembl" id="ENSOMEP00000008998.1"/>
    </source>
</evidence>
<dbReference type="RefSeq" id="XP_024149383.1">
    <property type="nucleotide sequence ID" value="XM_024293615.2"/>
</dbReference>
<dbReference type="RefSeq" id="XP_024149384.1">
    <property type="nucleotide sequence ID" value="XM_024293616.2"/>
</dbReference>
<feature type="domain" description="BTB" evidence="3">
    <location>
        <begin position="43"/>
        <end position="110"/>
    </location>
</feature>
<dbReference type="FunFam" id="1.25.40.420:FF:000001">
    <property type="entry name" value="Kelch-like family member 12"/>
    <property type="match status" value="1"/>
</dbReference>
<dbReference type="KEGG" id="oml:112159508"/>
<dbReference type="Pfam" id="PF00651">
    <property type="entry name" value="BTB"/>
    <property type="match status" value="1"/>
</dbReference>
<dbReference type="InterPro" id="IPR011333">
    <property type="entry name" value="SKP1/BTB/POZ_sf"/>
</dbReference>
<dbReference type="OMA" id="MCAMREA"/>
<dbReference type="InterPro" id="IPR000210">
    <property type="entry name" value="BTB/POZ_dom"/>
</dbReference>
<dbReference type="InterPro" id="IPR006652">
    <property type="entry name" value="Kelch_1"/>
</dbReference>
<reference evidence="4" key="1">
    <citation type="submission" date="2025-08" db="UniProtKB">
        <authorList>
            <consortium name="Ensembl"/>
        </authorList>
    </citation>
    <scope>IDENTIFICATION</scope>
</reference>
<dbReference type="Pfam" id="PF24681">
    <property type="entry name" value="Kelch_KLHDC2_KLHL20_DRC7"/>
    <property type="match status" value="1"/>
</dbReference>
<dbReference type="Pfam" id="PF07707">
    <property type="entry name" value="BACK"/>
    <property type="match status" value="1"/>
</dbReference>
<evidence type="ECO:0000259" key="3">
    <source>
        <dbReference type="PROSITE" id="PS50097"/>
    </source>
</evidence>
<dbReference type="PaxDb" id="30732-ENSOMEP00000008998"/>
<dbReference type="SMART" id="SM00225">
    <property type="entry name" value="BTB"/>
    <property type="match status" value="1"/>
</dbReference>
<name>A0A3B3BVD1_ORYME</name>
<dbReference type="SMART" id="SM00875">
    <property type="entry name" value="BACK"/>
    <property type="match status" value="1"/>
</dbReference>
<dbReference type="STRING" id="30732.ENSOMEP00000008998"/>
<dbReference type="Gene3D" id="2.120.10.80">
    <property type="entry name" value="Kelch-type beta propeller"/>
    <property type="match status" value="1"/>
</dbReference>